<gene>
    <name evidence="4" type="ORF">AKO1_006404</name>
</gene>
<dbReference type="PANTHER" id="PTHR12558:SF13">
    <property type="entry name" value="CELL DIVISION CYCLE PROTEIN 27 HOMOLOG"/>
    <property type="match status" value="1"/>
</dbReference>
<dbReference type="Proteomes" id="UP001431209">
    <property type="component" value="Unassembled WGS sequence"/>
</dbReference>
<dbReference type="Pfam" id="PF14559">
    <property type="entry name" value="TPR_19"/>
    <property type="match status" value="1"/>
</dbReference>
<dbReference type="PROSITE" id="PS50005">
    <property type="entry name" value="TPR"/>
    <property type="match status" value="1"/>
</dbReference>
<proteinExistence type="inferred from homology"/>
<dbReference type="SUPFAM" id="SSF48452">
    <property type="entry name" value="TPR-like"/>
    <property type="match status" value="2"/>
</dbReference>
<dbReference type="GO" id="GO:0051301">
    <property type="term" value="P:cell division"/>
    <property type="evidence" value="ECO:0007669"/>
    <property type="project" value="TreeGrafter"/>
</dbReference>
<dbReference type="GO" id="GO:0005737">
    <property type="term" value="C:cytoplasm"/>
    <property type="evidence" value="ECO:0007669"/>
    <property type="project" value="TreeGrafter"/>
</dbReference>
<dbReference type="AlphaFoldDB" id="A0AAW2YIE0"/>
<keyword evidence="5" id="KW-1185">Reference proteome</keyword>
<dbReference type="Pfam" id="PF12895">
    <property type="entry name" value="ANAPC3"/>
    <property type="match status" value="1"/>
</dbReference>
<evidence type="ECO:0008006" key="6">
    <source>
        <dbReference type="Google" id="ProtNLM"/>
    </source>
</evidence>
<keyword evidence="1 3" id="KW-0802">TPR repeat</keyword>
<dbReference type="Pfam" id="PF13181">
    <property type="entry name" value="TPR_8"/>
    <property type="match status" value="1"/>
</dbReference>
<comment type="similarity">
    <text evidence="2">Belongs to the APC3/CDC27 family.</text>
</comment>
<dbReference type="GO" id="GO:0031145">
    <property type="term" value="P:anaphase-promoting complex-dependent catabolic process"/>
    <property type="evidence" value="ECO:0007669"/>
    <property type="project" value="TreeGrafter"/>
</dbReference>
<dbReference type="SMART" id="SM00028">
    <property type="entry name" value="TPR"/>
    <property type="match status" value="8"/>
</dbReference>
<dbReference type="PANTHER" id="PTHR12558">
    <property type="entry name" value="CELL DIVISION CYCLE 16,23,27"/>
    <property type="match status" value="1"/>
</dbReference>
<dbReference type="GO" id="GO:0005680">
    <property type="term" value="C:anaphase-promoting complex"/>
    <property type="evidence" value="ECO:0007669"/>
    <property type="project" value="TreeGrafter"/>
</dbReference>
<reference evidence="4 5" key="1">
    <citation type="submission" date="2024-03" db="EMBL/GenBank/DDBJ databases">
        <title>The Acrasis kona genome and developmental transcriptomes reveal deep origins of eukaryotic multicellular pathways.</title>
        <authorList>
            <person name="Sheikh S."/>
            <person name="Fu C.-J."/>
            <person name="Brown M.W."/>
            <person name="Baldauf S.L."/>
        </authorList>
    </citation>
    <scope>NUCLEOTIDE SEQUENCE [LARGE SCALE GENOMIC DNA]</scope>
    <source>
        <strain evidence="4 5">ATCC MYA-3509</strain>
    </source>
</reference>
<evidence type="ECO:0000313" key="4">
    <source>
        <dbReference type="EMBL" id="KAL0477027.1"/>
    </source>
</evidence>
<evidence type="ECO:0000256" key="3">
    <source>
        <dbReference type="PROSITE-ProRule" id="PRU00339"/>
    </source>
</evidence>
<protein>
    <recommendedName>
        <fullName evidence="6">Tetratricopeptide repeat protein</fullName>
    </recommendedName>
</protein>
<evidence type="ECO:0000256" key="1">
    <source>
        <dbReference type="ARBA" id="ARBA00022803"/>
    </source>
</evidence>
<evidence type="ECO:0000313" key="5">
    <source>
        <dbReference type="Proteomes" id="UP001431209"/>
    </source>
</evidence>
<dbReference type="EMBL" id="JAOPGA020000133">
    <property type="protein sequence ID" value="KAL0477027.1"/>
    <property type="molecule type" value="Genomic_DNA"/>
</dbReference>
<dbReference type="InterPro" id="IPR019734">
    <property type="entry name" value="TPR_rpt"/>
</dbReference>
<dbReference type="Gene3D" id="1.25.40.10">
    <property type="entry name" value="Tetratricopeptide repeat domain"/>
    <property type="match status" value="2"/>
</dbReference>
<evidence type="ECO:0000256" key="2">
    <source>
        <dbReference type="ARBA" id="ARBA00038210"/>
    </source>
</evidence>
<accession>A0AAW2YIE0</accession>
<organism evidence="4 5">
    <name type="scientific">Acrasis kona</name>
    <dbReference type="NCBI Taxonomy" id="1008807"/>
    <lineage>
        <taxon>Eukaryota</taxon>
        <taxon>Discoba</taxon>
        <taxon>Heterolobosea</taxon>
        <taxon>Tetramitia</taxon>
        <taxon>Eutetramitia</taxon>
        <taxon>Acrasidae</taxon>
        <taxon>Acrasis</taxon>
    </lineage>
</organism>
<name>A0AAW2YIE0_9EUKA</name>
<sequence>MEEAQNMIVEERYDECLLLIENNLASYPGDGPSLVIKGRALERLCRYEEAITCFNTAVEVSPVDVLAYEGLATCYMLLKQYQPAIEASNTALRLGSDGCLMQHIKGSCLCKLEKYDEAVLAFDTYLLKDPNHVSTLYNKGIVLCSASRNKQAELCFDKVLQNNPKHLKTLISKGTLISERDRPKALDYFNQALEIDPKNVGAIYSKALLLIKMDQAVEAVNVCERALRDENDLAKYYSPGTPTPIVQSIQPNNVLHVGGLPNQSMIILAKGRALFKMKIFEQALLCFEECSYGLPNEPSVLYLKSQCLFELNKPLEAQQCLDRTFTLDPKFDVSLFNL</sequence>
<dbReference type="InterPro" id="IPR011990">
    <property type="entry name" value="TPR-like_helical_dom_sf"/>
</dbReference>
<dbReference type="GO" id="GO:0007091">
    <property type="term" value="P:metaphase/anaphase transition of mitotic cell cycle"/>
    <property type="evidence" value="ECO:0007669"/>
    <property type="project" value="TreeGrafter"/>
</dbReference>
<comment type="caution">
    <text evidence="4">The sequence shown here is derived from an EMBL/GenBank/DDBJ whole genome shotgun (WGS) entry which is preliminary data.</text>
</comment>
<feature type="repeat" description="TPR" evidence="3">
    <location>
        <begin position="31"/>
        <end position="64"/>
    </location>
</feature>
<dbReference type="GO" id="GO:0016567">
    <property type="term" value="P:protein ubiquitination"/>
    <property type="evidence" value="ECO:0007669"/>
    <property type="project" value="TreeGrafter"/>
</dbReference>